<evidence type="ECO:0000313" key="1">
    <source>
        <dbReference type="EMBL" id="CDN37033.1"/>
    </source>
</evidence>
<name>W8Y6G4_BACTU</name>
<protein>
    <submittedName>
        <fullName evidence="1">Uncharacterized protein</fullName>
    </submittedName>
</protein>
<dbReference type="AlphaFoldDB" id="W8Y6G4"/>
<accession>W8Y6G4</accession>
<dbReference type="HOGENOM" id="CLU_3402220_0_0_9"/>
<proteinExistence type="predicted"/>
<reference evidence="1" key="1">
    <citation type="submission" date="2014-01" db="EMBL/GenBank/DDBJ databases">
        <title>Draft genome sequence of highly nematicidal Bacillus thuringiensis DB27.</title>
        <authorList>
            <person name="Iatsenko I."/>
            <person name="Pickard D."/>
            <person name="Corton C."/>
            <person name="Dougan G."/>
            <person name="Sommer R.J."/>
        </authorList>
    </citation>
    <scope>NUCLEOTIDE SEQUENCE [LARGE SCALE GENOMIC DNA]</scope>
    <source>
        <strain evidence="1">DB27</strain>
    </source>
</reference>
<reference evidence="1" key="2">
    <citation type="submission" date="2014-01" db="EMBL/GenBank/DDBJ databases">
        <authorList>
            <person name="Aslett M."/>
        </authorList>
    </citation>
    <scope>NUCLEOTIDE SEQUENCE [LARGE SCALE GENOMIC DNA]</scope>
    <source>
        <strain evidence="1">DB27</strain>
    </source>
</reference>
<organism evidence="1">
    <name type="scientific">Bacillus thuringiensis DB27</name>
    <dbReference type="NCBI Taxonomy" id="1431339"/>
    <lineage>
        <taxon>Bacteria</taxon>
        <taxon>Bacillati</taxon>
        <taxon>Bacillota</taxon>
        <taxon>Bacilli</taxon>
        <taxon>Bacillales</taxon>
        <taxon>Bacillaceae</taxon>
        <taxon>Bacillus</taxon>
        <taxon>Bacillus cereus group</taxon>
    </lineage>
</organism>
<gene>
    <name evidence="1" type="ORF">BTDB27_003375</name>
</gene>
<dbReference type="Proteomes" id="UP000030682">
    <property type="component" value="Unassembled WGS sequence"/>
</dbReference>
<dbReference type="EMBL" id="HG810017">
    <property type="protein sequence ID" value="CDN37033.1"/>
    <property type="molecule type" value="Genomic_DNA"/>
</dbReference>
<sequence length="30" mass="3351">MERRVPITVEEAVRKVMGFADKGFKGAITN</sequence>